<sequence length="142" mass="13597">MRTLITTSAVALLLAATSPVLAQTSITGGSGGSAAVGGTSASTVGTGGTSTSASGRTGSSIAAGGSAAAVNGKTQTGVSMNKGNGPVLNSNARAQAHEGGTFSRSHTRTKVKAGEEVGSTTKTMSHVPGSKPTMSTTSTTAR</sequence>
<dbReference type="EMBL" id="BMHC01000026">
    <property type="protein sequence ID" value="GGI32777.1"/>
    <property type="molecule type" value="Genomic_DNA"/>
</dbReference>
<reference evidence="3" key="3">
    <citation type="submission" date="2022-12" db="EMBL/GenBank/DDBJ databases">
        <authorList>
            <person name="Sun Q."/>
            <person name="Zhou Y."/>
        </authorList>
    </citation>
    <scope>NUCLEOTIDE SEQUENCE</scope>
    <source>
        <strain evidence="3">CGMCC 1.15034</strain>
    </source>
</reference>
<evidence type="ECO:0000313" key="5">
    <source>
        <dbReference type="Proteomes" id="UP000593880"/>
    </source>
</evidence>
<evidence type="ECO:0000256" key="1">
    <source>
        <dbReference type="SAM" id="MobiDB-lite"/>
    </source>
</evidence>
<organism evidence="3 6">
    <name type="scientific">Bradyrhizobium guangdongense</name>
    <dbReference type="NCBI Taxonomy" id="1325090"/>
    <lineage>
        <taxon>Bacteria</taxon>
        <taxon>Pseudomonadati</taxon>
        <taxon>Pseudomonadota</taxon>
        <taxon>Alphaproteobacteria</taxon>
        <taxon>Hyphomicrobiales</taxon>
        <taxon>Nitrobacteraceae</taxon>
        <taxon>Bradyrhizobium</taxon>
    </lineage>
</organism>
<dbReference type="Proteomes" id="UP000593880">
    <property type="component" value="Chromosome"/>
</dbReference>
<protein>
    <submittedName>
        <fullName evidence="3">Uncharacterized protein</fullName>
    </submittedName>
</protein>
<proteinExistence type="predicted"/>
<name>A0A410V069_9BRAD</name>
<evidence type="ECO:0000313" key="6">
    <source>
        <dbReference type="Proteomes" id="UP000625079"/>
    </source>
</evidence>
<dbReference type="EMBL" id="CP030057">
    <property type="protein sequence ID" value="QOZ58110.1"/>
    <property type="molecule type" value="Genomic_DNA"/>
</dbReference>
<reference evidence="3" key="1">
    <citation type="journal article" date="2014" name="Int. J. Syst. Evol. Microbiol.">
        <title>Complete genome sequence of Corynebacterium casei LMG S-19264T (=DSM 44701T), isolated from a smear-ripened cheese.</title>
        <authorList>
            <consortium name="US DOE Joint Genome Institute (JGI-PGF)"/>
            <person name="Walter F."/>
            <person name="Albersmeier A."/>
            <person name="Kalinowski J."/>
            <person name="Ruckert C."/>
        </authorList>
    </citation>
    <scope>NUCLEOTIDE SEQUENCE</scope>
    <source>
        <strain evidence="3">CGMCC 1.15034</strain>
    </source>
</reference>
<feature type="compositionally biased region" description="Polar residues" evidence="1">
    <location>
        <begin position="72"/>
        <end position="93"/>
    </location>
</feature>
<feature type="compositionally biased region" description="Polar residues" evidence="1">
    <location>
        <begin position="132"/>
        <end position="142"/>
    </location>
</feature>
<evidence type="ECO:0000313" key="3">
    <source>
        <dbReference type="EMBL" id="GGI32777.1"/>
    </source>
</evidence>
<dbReference type="RefSeq" id="WP_128963829.1">
    <property type="nucleotide sequence ID" value="NZ_BMHC01000026.1"/>
</dbReference>
<feature type="compositionally biased region" description="Low complexity" evidence="1">
    <location>
        <begin position="36"/>
        <end position="69"/>
    </location>
</feature>
<keyword evidence="5" id="KW-1185">Reference proteome</keyword>
<keyword evidence="2" id="KW-0732">Signal</keyword>
<accession>A0A410V069</accession>
<feature type="signal peptide" evidence="2">
    <location>
        <begin position="1"/>
        <end position="22"/>
    </location>
</feature>
<evidence type="ECO:0000313" key="4">
    <source>
        <dbReference type="EMBL" id="QOZ58110.1"/>
    </source>
</evidence>
<feature type="chain" id="PRO_5043769741" evidence="2">
    <location>
        <begin position="23"/>
        <end position="142"/>
    </location>
</feature>
<dbReference type="OrthoDB" id="8256365at2"/>
<feature type="region of interest" description="Disordered" evidence="1">
    <location>
        <begin position="27"/>
        <end position="142"/>
    </location>
</feature>
<dbReference type="Proteomes" id="UP000625079">
    <property type="component" value="Unassembled WGS sequence"/>
</dbReference>
<gene>
    <name evidence="3" type="ORF">GCM10010987_71110</name>
    <name evidence="4" type="ORF">XH86_04640</name>
</gene>
<evidence type="ECO:0000256" key="2">
    <source>
        <dbReference type="SAM" id="SignalP"/>
    </source>
</evidence>
<dbReference type="AlphaFoldDB" id="A0A410V069"/>
<reference evidence="4 5" key="2">
    <citation type="submission" date="2018-06" db="EMBL/GenBank/DDBJ databases">
        <title>Comparative genomics of rhizobia nodulating Arachis hypogaea in China.</title>
        <authorList>
            <person name="Li Y."/>
        </authorList>
    </citation>
    <scope>NUCLEOTIDE SEQUENCE [LARGE SCALE GENOMIC DNA]</scope>
    <source>
        <strain evidence="4 5">CCBAU 51658</strain>
    </source>
</reference>